<feature type="region of interest" description="Disordered" evidence="12">
    <location>
        <begin position="303"/>
        <end position="372"/>
    </location>
</feature>
<evidence type="ECO:0000256" key="1">
    <source>
        <dbReference type="ARBA" id="ARBA00004123"/>
    </source>
</evidence>
<comment type="similarity">
    <text evidence="2">Belongs to the TFIIB family.</text>
</comment>
<feature type="region of interest" description="Disordered" evidence="12">
    <location>
        <begin position="388"/>
        <end position="456"/>
    </location>
</feature>
<dbReference type="AlphaFoldDB" id="S8DL13"/>
<dbReference type="PROSITE" id="PS51134">
    <property type="entry name" value="ZF_TFIIB"/>
    <property type="match status" value="1"/>
</dbReference>
<evidence type="ECO:0000313" key="16">
    <source>
        <dbReference type="Proteomes" id="UP000015241"/>
    </source>
</evidence>
<evidence type="ECO:0000256" key="8">
    <source>
        <dbReference type="ARBA" id="ARBA00023163"/>
    </source>
</evidence>
<dbReference type="GO" id="GO:0000995">
    <property type="term" value="F:RNA polymerase III general transcription initiation factor activity"/>
    <property type="evidence" value="ECO:0007669"/>
    <property type="project" value="TreeGrafter"/>
</dbReference>
<dbReference type="Pfam" id="PF00382">
    <property type="entry name" value="TFIIB"/>
    <property type="match status" value="2"/>
</dbReference>
<dbReference type="InterPro" id="IPR013763">
    <property type="entry name" value="Cyclin-like_dom"/>
</dbReference>
<protein>
    <recommendedName>
        <fullName evidence="10">B-related factor 1</fullName>
    </recommendedName>
</protein>
<dbReference type="GO" id="GO:0008270">
    <property type="term" value="F:zinc ion binding"/>
    <property type="evidence" value="ECO:0007669"/>
    <property type="project" value="UniProtKB-KW"/>
</dbReference>
<dbReference type="GO" id="GO:0006384">
    <property type="term" value="P:transcription initiation at RNA polymerase III promoter"/>
    <property type="evidence" value="ECO:0007669"/>
    <property type="project" value="UniProtKB-ARBA"/>
</dbReference>
<feature type="compositionally biased region" description="Pro residues" evidence="12">
    <location>
        <begin position="391"/>
        <end position="405"/>
    </location>
</feature>
<dbReference type="GO" id="GO:0070897">
    <property type="term" value="P:transcription preinitiation complex assembly"/>
    <property type="evidence" value="ECO:0007669"/>
    <property type="project" value="InterPro"/>
</dbReference>
<reference evidence="15 16" key="1">
    <citation type="journal article" date="2012" name="Science">
        <title>The Paleozoic origin of enzymatic lignin decomposition reconstructed from 31 fungal genomes.</title>
        <authorList>
            <person name="Floudas D."/>
            <person name="Binder M."/>
            <person name="Riley R."/>
            <person name="Barry K."/>
            <person name="Blanchette R.A."/>
            <person name="Henrissat B."/>
            <person name="Martinez A.T."/>
            <person name="Otillar R."/>
            <person name="Spatafora J.W."/>
            <person name="Yadav J.S."/>
            <person name="Aerts A."/>
            <person name="Benoit I."/>
            <person name="Boyd A."/>
            <person name="Carlson A."/>
            <person name="Copeland A."/>
            <person name="Coutinho P.M."/>
            <person name="de Vries R.P."/>
            <person name="Ferreira P."/>
            <person name="Findley K."/>
            <person name="Foster B."/>
            <person name="Gaskell J."/>
            <person name="Glotzer D."/>
            <person name="Gorecki P."/>
            <person name="Heitman J."/>
            <person name="Hesse C."/>
            <person name="Hori C."/>
            <person name="Igarashi K."/>
            <person name="Jurgens J.A."/>
            <person name="Kallen N."/>
            <person name="Kersten P."/>
            <person name="Kohler A."/>
            <person name="Kuees U."/>
            <person name="Kumar T.K.A."/>
            <person name="Kuo A."/>
            <person name="LaButti K."/>
            <person name="Larrondo L.F."/>
            <person name="Lindquist E."/>
            <person name="Ling A."/>
            <person name="Lombard V."/>
            <person name="Lucas S."/>
            <person name="Lundell T."/>
            <person name="Martin R."/>
            <person name="McLaughlin D.J."/>
            <person name="Morgenstern I."/>
            <person name="Morin E."/>
            <person name="Murat C."/>
            <person name="Nagy L.G."/>
            <person name="Nolan M."/>
            <person name="Ohm R.A."/>
            <person name="Patyshakuliyeva A."/>
            <person name="Rokas A."/>
            <person name="Ruiz-Duenas F.J."/>
            <person name="Sabat G."/>
            <person name="Salamov A."/>
            <person name="Samejima M."/>
            <person name="Schmutz J."/>
            <person name="Slot J.C."/>
            <person name="St John F."/>
            <person name="Stenlid J."/>
            <person name="Sun H."/>
            <person name="Sun S."/>
            <person name="Syed K."/>
            <person name="Tsang A."/>
            <person name="Wiebenga A."/>
            <person name="Young D."/>
            <person name="Pisabarro A."/>
            <person name="Eastwood D.C."/>
            <person name="Martin F."/>
            <person name="Cullen D."/>
            <person name="Grigoriev I.V."/>
            <person name="Hibbett D.S."/>
        </authorList>
    </citation>
    <scope>NUCLEOTIDE SEQUENCE</scope>
    <source>
        <strain evidence="16">FP-58527</strain>
    </source>
</reference>
<evidence type="ECO:0000256" key="2">
    <source>
        <dbReference type="ARBA" id="ARBA00010857"/>
    </source>
</evidence>
<dbReference type="Gene3D" id="1.10.472.10">
    <property type="entry name" value="Cyclin-like"/>
    <property type="match status" value="2"/>
</dbReference>
<dbReference type="CDD" id="cd20554">
    <property type="entry name" value="CYCLIN_TFIIIB90_rpt2"/>
    <property type="match status" value="1"/>
</dbReference>
<dbReference type="PANTHER" id="PTHR11618:SF4">
    <property type="entry name" value="TRANSCRIPTION FACTOR IIIB 90 KDA SUBUNIT"/>
    <property type="match status" value="1"/>
</dbReference>
<comment type="subcellular location">
    <subcellularLocation>
        <location evidence="1">Nucleus</location>
    </subcellularLocation>
</comment>
<dbReference type="GO" id="GO:0000126">
    <property type="term" value="C:transcription factor TFIIIB complex"/>
    <property type="evidence" value="ECO:0007669"/>
    <property type="project" value="TreeGrafter"/>
</dbReference>
<dbReference type="InParanoid" id="S8DL13"/>
<keyword evidence="5" id="KW-0862">Zinc</keyword>
<dbReference type="FunFam" id="1.10.472.10:FF:000007">
    <property type="entry name" value="Transcription factor IIIB 90 kDa subunit"/>
    <property type="match status" value="1"/>
</dbReference>
<keyword evidence="13" id="KW-0732">Signal</keyword>
<feature type="region of interest" description="Disordered" evidence="12">
    <location>
        <begin position="599"/>
        <end position="703"/>
    </location>
</feature>
<proteinExistence type="inferred from homology"/>
<dbReference type="GO" id="GO:0005634">
    <property type="term" value="C:nucleus"/>
    <property type="evidence" value="ECO:0007669"/>
    <property type="project" value="UniProtKB-SubCell"/>
</dbReference>
<dbReference type="SMART" id="SM00385">
    <property type="entry name" value="CYCLIN"/>
    <property type="match status" value="2"/>
</dbReference>
<dbReference type="Pfam" id="PF07741">
    <property type="entry name" value="BRF1"/>
    <property type="match status" value="1"/>
</dbReference>
<dbReference type="InterPro" id="IPR000812">
    <property type="entry name" value="TFIIB"/>
</dbReference>
<evidence type="ECO:0000256" key="13">
    <source>
        <dbReference type="SAM" id="SignalP"/>
    </source>
</evidence>
<dbReference type="GO" id="GO:0001006">
    <property type="term" value="F:RNA polymerase III type 3 promoter sequence-specific DNA binding"/>
    <property type="evidence" value="ECO:0007669"/>
    <property type="project" value="TreeGrafter"/>
</dbReference>
<keyword evidence="3" id="KW-0479">Metal-binding</keyword>
<feature type="compositionally biased region" description="Acidic residues" evidence="12">
    <location>
        <begin position="670"/>
        <end position="703"/>
    </location>
</feature>
<dbReference type="InterPro" id="IPR036915">
    <property type="entry name" value="Cyclin-like_sf"/>
</dbReference>
<evidence type="ECO:0000256" key="5">
    <source>
        <dbReference type="ARBA" id="ARBA00022833"/>
    </source>
</evidence>
<evidence type="ECO:0000256" key="9">
    <source>
        <dbReference type="ARBA" id="ARBA00023242"/>
    </source>
</evidence>
<evidence type="ECO:0000313" key="15">
    <source>
        <dbReference type="EMBL" id="EPS93447.1"/>
    </source>
</evidence>
<keyword evidence="16" id="KW-1185">Reference proteome</keyword>
<evidence type="ECO:0000256" key="4">
    <source>
        <dbReference type="ARBA" id="ARBA00022771"/>
    </source>
</evidence>
<feature type="compositionally biased region" description="Polar residues" evidence="12">
    <location>
        <begin position="560"/>
        <end position="575"/>
    </location>
</feature>
<feature type="region of interest" description="Disordered" evidence="12">
    <location>
        <begin position="538"/>
        <end position="579"/>
    </location>
</feature>
<dbReference type="eggNOG" id="KOG1598">
    <property type="taxonomic scope" value="Eukaryota"/>
</dbReference>
<dbReference type="GO" id="GO:0017025">
    <property type="term" value="F:TBP-class protein binding"/>
    <property type="evidence" value="ECO:0007669"/>
    <property type="project" value="InterPro"/>
</dbReference>
<dbReference type="OrthoDB" id="511529at2759"/>
<dbReference type="PANTHER" id="PTHR11618">
    <property type="entry name" value="TRANSCRIPTION INITIATION FACTOR IIB-RELATED"/>
    <property type="match status" value="1"/>
</dbReference>
<feature type="compositionally biased region" description="Basic and acidic residues" evidence="12">
    <location>
        <begin position="308"/>
        <end position="320"/>
    </location>
</feature>
<dbReference type="Gene3D" id="2.20.25.10">
    <property type="match status" value="1"/>
</dbReference>
<keyword evidence="7" id="KW-0010">Activator</keyword>
<feature type="chain" id="PRO_5004549611" description="B-related factor 1" evidence="13">
    <location>
        <begin position="20"/>
        <end position="703"/>
    </location>
</feature>
<evidence type="ECO:0000256" key="11">
    <source>
        <dbReference type="PROSITE-ProRule" id="PRU00469"/>
    </source>
</evidence>
<dbReference type="STRING" id="743788.S8DL13"/>
<evidence type="ECO:0000256" key="7">
    <source>
        <dbReference type="ARBA" id="ARBA00023159"/>
    </source>
</evidence>
<dbReference type="FunFam" id="1.10.472.10:FF:000002">
    <property type="entry name" value="Transcription factor IIIB 90 kDa subunit"/>
    <property type="match status" value="1"/>
</dbReference>
<dbReference type="Proteomes" id="UP000015241">
    <property type="component" value="Unassembled WGS sequence"/>
</dbReference>
<feature type="compositionally biased region" description="Basic residues" evidence="12">
    <location>
        <begin position="332"/>
        <end position="344"/>
    </location>
</feature>
<dbReference type="Pfam" id="PF08271">
    <property type="entry name" value="Zn_Ribbon_TF"/>
    <property type="match status" value="1"/>
</dbReference>
<dbReference type="HOGENOM" id="CLU_010293_2_1_1"/>
<evidence type="ECO:0000256" key="3">
    <source>
        <dbReference type="ARBA" id="ARBA00022723"/>
    </source>
</evidence>
<dbReference type="SUPFAM" id="SSF57783">
    <property type="entry name" value="Zinc beta-ribbon"/>
    <property type="match status" value="1"/>
</dbReference>
<organism evidence="15 16">
    <name type="scientific">Fomitopsis schrenkii</name>
    <name type="common">Brown rot fungus</name>
    <dbReference type="NCBI Taxonomy" id="2126942"/>
    <lineage>
        <taxon>Eukaryota</taxon>
        <taxon>Fungi</taxon>
        <taxon>Dikarya</taxon>
        <taxon>Basidiomycota</taxon>
        <taxon>Agaricomycotina</taxon>
        <taxon>Agaricomycetes</taxon>
        <taxon>Polyporales</taxon>
        <taxon>Fomitopsis</taxon>
    </lineage>
</organism>
<feature type="compositionally biased region" description="Polar residues" evidence="12">
    <location>
        <begin position="427"/>
        <end position="438"/>
    </location>
</feature>
<dbReference type="EMBL" id="KE504275">
    <property type="protein sequence ID" value="EPS93447.1"/>
    <property type="molecule type" value="Genomic_DNA"/>
</dbReference>
<feature type="signal peptide" evidence="13">
    <location>
        <begin position="1"/>
        <end position="19"/>
    </location>
</feature>
<dbReference type="PRINTS" id="PR00685">
    <property type="entry name" value="TIFACTORIIB"/>
</dbReference>
<gene>
    <name evidence="15" type="ORF">FOMPIDRAFT_1136146</name>
</gene>
<dbReference type="InterPro" id="IPR013137">
    <property type="entry name" value="Znf_TFIIB"/>
</dbReference>
<evidence type="ECO:0000256" key="10">
    <source>
        <dbReference type="ARBA" id="ARBA00031009"/>
    </source>
</evidence>
<dbReference type="InterPro" id="IPR013150">
    <property type="entry name" value="TFIIB_cyclin"/>
</dbReference>
<keyword evidence="9" id="KW-0539">Nucleus</keyword>
<sequence>MVSRLLLCGALINPRQTVCTDCGGTVIEYDAAAGNGFCVQCGTVVEENTIVSEVTFGETSNGAAMVQGSFVAQGATRARMGGPFGNRGSSESREQTIANASRKIQQVANALRLSEVVALAATRLYTLAVEHKFTKGRKSLNVVAVCLYVACRQKETRNYMLIDFSDLLQVNVFELGHTYLQLVQTLNLRLPLVDPSHYISRFAALLEFGDETHQVAMDAVRLVQRFDRDWMTRGRRPAGVCGACLLLAARMNNFRRSVAEIVQVVKIADTTLKKRLEEFRKTPSGALTLQDFRNVWLEEEMDPPAYTKGKEKEEKERMLRENGGQLPEKAKAKGKSKGKKRKRKRGEDSTDEGEVENEPQPADFAPLPFPQFDPSLLQQGIFGFVSFTGLPQPPEIPLTEPPPASQTPLFLPDDTEEPDSNIDPSLLASQTVPESTQVDLPPDTPLAQPASPSPLDETVDAAVAEEVADFLKNAQGNVLNSALDEAEERRHAQFTGDDELLGLDEEELDRFLLTEEEVRIKERVWVEMNREYLEAIAAKQEQQGSEEAKEKKSRKKRKTNNQPRDASTPHGSTAAESVRNLIKKNARYSKRINYDAFKDLFTDDGPVKLPTTPGPDDKDDDPLYVMDDKSDGEGMFVVEETGGGGVGMVTERSRSTSNTPRQPPGGAVAEPDEDEDAPGEDDVEEDNEKGEDYNDWDVYEQEV</sequence>
<name>S8DL13_FOMSC</name>
<dbReference type="FunCoup" id="S8DL13">
    <property type="interactions" value="151"/>
</dbReference>
<dbReference type="SUPFAM" id="SSF47954">
    <property type="entry name" value="Cyclin-like"/>
    <property type="match status" value="2"/>
</dbReference>
<evidence type="ECO:0000256" key="12">
    <source>
        <dbReference type="SAM" id="MobiDB-lite"/>
    </source>
</evidence>
<dbReference type="GO" id="GO:0097550">
    <property type="term" value="C:transcription preinitiation complex"/>
    <property type="evidence" value="ECO:0007669"/>
    <property type="project" value="TreeGrafter"/>
</dbReference>
<dbReference type="InterPro" id="IPR011665">
    <property type="entry name" value="BRF1_TBP-bd_dom"/>
</dbReference>
<evidence type="ECO:0000259" key="14">
    <source>
        <dbReference type="PROSITE" id="PS51134"/>
    </source>
</evidence>
<keyword evidence="6" id="KW-0805">Transcription regulation</keyword>
<dbReference type="CDD" id="cd20553">
    <property type="entry name" value="CYCLIN_TFIIIB90_rpt1"/>
    <property type="match status" value="1"/>
</dbReference>
<keyword evidence="4 11" id="KW-0863">Zinc-finger</keyword>
<evidence type="ECO:0000256" key="6">
    <source>
        <dbReference type="ARBA" id="ARBA00023015"/>
    </source>
</evidence>
<accession>S8DL13</accession>
<feature type="domain" description="TFIIB-type" evidence="14">
    <location>
        <begin position="14"/>
        <end position="46"/>
    </location>
</feature>
<keyword evidence="8" id="KW-0804">Transcription</keyword>
<dbReference type="Gene3D" id="1.20.5.650">
    <property type="entry name" value="Single helix bin"/>
    <property type="match status" value="1"/>
</dbReference>